<evidence type="ECO:0000256" key="1">
    <source>
        <dbReference type="SAM" id="Coils"/>
    </source>
</evidence>
<dbReference type="AlphaFoldDB" id="A0A840PNC2"/>
<dbReference type="PANTHER" id="PTHR41317">
    <property type="entry name" value="PD-(D_E)XK NUCLEASE FAMILY TRANSPOSASE"/>
    <property type="match status" value="1"/>
</dbReference>
<accession>A0A840PNC2</accession>
<dbReference type="Proteomes" id="UP000557217">
    <property type="component" value="Unassembled WGS sequence"/>
</dbReference>
<protein>
    <submittedName>
        <fullName evidence="2">Putative transposase/invertase (TIGR01784 family)</fullName>
    </submittedName>
</protein>
<keyword evidence="3" id="KW-1185">Reference proteome</keyword>
<dbReference type="NCBIfam" id="TIGR01784">
    <property type="entry name" value="T_den_put_tspse"/>
    <property type="match status" value="1"/>
</dbReference>
<reference evidence="2 3" key="1">
    <citation type="submission" date="2020-08" db="EMBL/GenBank/DDBJ databases">
        <title>Genomic Encyclopedia of Type Strains, Phase IV (KMG-IV): sequencing the most valuable type-strain genomes for metagenomic binning, comparative biology and taxonomic classification.</title>
        <authorList>
            <person name="Goeker M."/>
        </authorList>
    </citation>
    <scope>NUCLEOTIDE SEQUENCE [LARGE SCALE GENOMIC DNA]</scope>
    <source>
        <strain evidence="2 3">DSM 10633</strain>
    </source>
</reference>
<evidence type="ECO:0000313" key="2">
    <source>
        <dbReference type="EMBL" id="MBB5147999.1"/>
    </source>
</evidence>
<organism evidence="2 3">
    <name type="scientific">Ureibacillus thermosphaericus</name>
    <dbReference type="NCBI Taxonomy" id="51173"/>
    <lineage>
        <taxon>Bacteria</taxon>
        <taxon>Bacillati</taxon>
        <taxon>Bacillota</taxon>
        <taxon>Bacilli</taxon>
        <taxon>Bacillales</taxon>
        <taxon>Caryophanaceae</taxon>
        <taxon>Ureibacillus</taxon>
    </lineage>
</organism>
<dbReference type="EMBL" id="JACHGZ010000002">
    <property type="protein sequence ID" value="MBB5147999.1"/>
    <property type="molecule type" value="Genomic_DNA"/>
</dbReference>
<feature type="coiled-coil region" evidence="1">
    <location>
        <begin position="223"/>
        <end position="254"/>
    </location>
</feature>
<name>A0A840PNC2_URETH</name>
<gene>
    <name evidence="2" type="ORF">HNR36_000381</name>
</gene>
<proteinExistence type="predicted"/>
<dbReference type="RefSeq" id="WP_016838793.1">
    <property type="nucleotide sequence ID" value="NZ_AP018335.1"/>
</dbReference>
<keyword evidence="1" id="KW-0175">Coiled coil</keyword>
<evidence type="ECO:0000313" key="3">
    <source>
        <dbReference type="Proteomes" id="UP000557217"/>
    </source>
</evidence>
<dbReference type="InterPro" id="IPR010106">
    <property type="entry name" value="RpnA"/>
</dbReference>
<dbReference type="PANTHER" id="PTHR41317:SF1">
    <property type="entry name" value="PD-(D_E)XK NUCLEASE FAMILY TRANSPOSASE"/>
    <property type="match status" value="1"/>
</dbReference>
<dbReference type="Pfam" id="PF12784">
    <property type="entry name" value="PDDEXK_2"/>
    <property type="match status" value="1"/>
</dbReference>
<sequence length="298" mass="35415">MSNYKKAALQKLMDLKIDVAFQKVIGWEQHHNVTLTFLNEILNREPRQKIQRITVPSNYFYEENILAPVHFIGITKDSKKLHILINFFNRFDIVKRSLYYATKAYAEQSENDLQPVIFINLLSYELFNQTENFHAVYLLQEQHTGTPLPDVFELHFIEYPKIIRDFEAKKIDPWNDAKARWLLLLAIVDHRNGNVYNDIYKELDLISLRDDHIRAALNRWKELSQSKDEMEVYEERLKQTLEEEVEVREAKRREDEAFEKGAKKLQMEIAKKMLAEQMDIQSISKITGLSLKEIQELR</sequence>
<comment type="caution">
    <text evidence="2">The sequence shown here is derived from an EMBL/GenBank/DDBJ whole genome shotgun (WGS) entry which is preliminary data.</text>
</comment>